<dbReference type="Proteomes" id="UP000633509">
    <property type="component" value="Unassembled WGS sequence"/>
</dbReference>
<dbReference type="EMBL" id="JADBEK010000001">
    <property type="protein sequence ID" value="MBE1591686.1"/>
    <property type="molecule type" value="Genomic_DNA"/>
</dbReference>
<proteinExistence type="predicted"/>
<reference evidence="1 2" key="1">
    <citation type="submission" date="2020-10" db="EMBL/GenBank/DDBJ databases">
        <title>Sequencing the genomes of 1000 actinobacteria strains.</title>
        <authorList>
            <person name="Klenk H.-P."/>
        </authorList>
    </citation>
    <scope>NUCLEOTIDE SEQUENCE [LARGE SCALE GENOMIC DNA]</scope>
    <source>
        <strain evidence="1 2">DSM 43173</strain>
    </source>
</reference>
<sequence length="97" mass="10635">MTVDTIGWDTTQRRAFGELTARSWLDADFRLRYEREPLSVLAEYDLRLADGASAPTLPPEPGAELVIEILDGSEAAPPPPPCLLSLCFCLYTPTPGE</sequence>
<evidence type="ECO:0000313" key="2">
    <source>
        <dbReference type="Proteomes" id="UP000633509"/>
    </source>
</evidence>
<organism evidence="1 2">
    <name type="scientific">Nonomuraea angiospora</name>
    <dbReference type="NCBI Taxonomy" id="46172"/>
    <lineage>
        <taxon>Bacteria</taxon>
        <taxon>Bacillati</taxon>
        <taxon>Actinomycetota</taxon>
        <taxon>Actinomycetes</taxon>
        <taxon>Streptosporangiales</taxon>
        <taxon>Streptosporangiaceae</taxon>
        <taxon>Nonomuraea</taxon>
    </lineage>
</organism>
<gene>
    <name evidence="1" type="ORF">H4W80_009944</name>
</gene>
<keyword evidence="2" id="KW-1185">Reference proteome</keyword>
<accession>A0ABR9MH49</accession>
<evidence type="ECO:0000313" key="1">
    <source>
        <dbReference type="EMBL" id="MBE1591686.1"/>
    </source>
</evidence>
<comment type="caution">
    <text evidence="1">The sequence shown here is derived from an EMBL/GenBank/DDBJ whole genome shotgun (WGS) entry which is preliminary data.</text>
</comment>
<protein>
    <submittedName>
        <fullName evidence="1">Uncharacterized protein</fullName>
    </submittedName>
</protein>
<dbReference type="RefSeq" id="WP_192791355.1">
    <property type="nucleotide sequence ID" value="NZ_JADBEK010000001.1"/>
</dbReference>
<name>A0ABR9MH49_9ACTN</name>